<evidence type="ECO:0000256" key="1">
    <source>
        <dbReference type="ARBA" id="ARBA00004479"/>
    </source>
</evidence>
<dbReference type="Gene3D" id="1.10.510.10">
    <property type="entry name" value="Transferase(Phosphotransferase) domain 1"/>
    <property type="match status" value="1"/>
</dbReference>
<name>A0A4S8KD99_MUSBA</name>
<reference evidence="21 22" key="1">
    <citation type="journal article" date="2019" name="Nat. Plants">
        <title>Genome sequencing of Musa balbisiana reveals subgenome evolution and function divergence in polyploid bananas.</title>
        <authorList>
            <person name="Yao X."/>
        </authorList>
    </citation>
    <scope>NUCLEOTIDE SEQUENCE [LARGE SCALE GENOMIC DNA]</scope>
    <source>
        <strain evidence="22">cv. DH-PKW</strain>
        <tissue evidence="21">Leaves</tissue>
    </source>
</reference>
<evidence type="ECO:0000259" key="20">
    <source>
        <dbReference type="PROSITE" id="PS50011"/>
    </source>
</evidence>
<feature type="transmembrane region" description="Helical" evidence="19">
    <location>
        <begin position="30"/>
        <end position="57"/>
    </location>
</feature>
<keyword evidence="13 19" id="KW-1133">Transmembrane helix</keyword>
<dbReference type="InterPro" id="IPR051420">
    <property type="entry name" value="Ser_Thr_Kinases_DiverseReg"/>
</dbReference>
<evidence type="ECO:0000256" key="12">
    <source>
        <dbReference type="ARBA" id="ARBA00022840"/>
    </source>
</evidence>
<evidence type="ECO:0000256" key="5">
    <source>
        <dbReference type="ARBA" id="ARBA00022614"/>
    </source>
</evidence>
<evidence type="ECO:0000256" key="19">
    <source>
        <dbReference type="SAM" id="Phobius"/>
    </source>
</evidence>
<dbReference type="FunFam" id="3.30.200.20:FF:000309">
    <property type="entry name" value="Leucine-rich repeat receptor protein kinase MSP1"/>
    <property type="match status" value="1"/>
</dbReference>
<dbReference type="PANTHER" id="PTHR48005">
    <property type="entry name" value="LEUCINE RICH REPEAT KINASE 2"/>
    <property type="match status" value="1"/>
</dbReference>
<evidence type="ECO:0000256" key="3">
    <source>
        <dbReference type="ARBA" id="ARBA00022527"/>
    </source>
</evidence>
<dbReference type="Proteomes" id="UP000317650">
    <property type="component" value="Chromosome 4"/>
</dbReference>
<keyword evidence="16" id="KW-0325">Glycoprotein</keyword>
<dbReference type="PROSITE" id="PS50011">
    <property type="entry name" value="PROTEIN_KINASE_DOM"/>
    <property type="match status" value="1"/>
</dbReference>
<gene>
    <name evidence="21" type="ORF">C4D60_Mb04t19620</name>
</gene>
<dbReference type="InterPro" id="IPR011009">
    <property type="entry name" value="Kinase-like_dom_sf"/>
</dbReference>
<dbReference type="FunFam" id="1.10.510.10:FF:000445">
    <property type="entry name" value="MDIS1-interacting receptor like kinase 2"/>
    <property type="match status" value="1"/>
</dbReference>
<keyword evidence="8" id="KW-0732">Signal</keyword>
<evidence type="ECO:0000256" key="17">
    <source>
        <dbReference type="ARBA" id="ARBA00047899"/>
    </source>
</evidence>
<evidence type="ECO:0000256" key="10">
    <source>
        <dbReference type="ARBA" id="ARBA00022741"/>
    </source>
</evidence>
<evidence type="ECO:0000256" key="7">
    <source>
        <dbReference type="ARBA" id="ARBA00022692"/>
    </source>
</evidence>
<dbReference type="Gene3D" id="3.30.200.20">
    <property type="entry name" value="Phosphorylase Kinase, domain 1"/>
    <property type="match status" value="1"/>
</dbReference>
<accession>A0A4S8KD99</accession>
<dbReference type="GO" id="GO:0016020">
    <property type="term" value="C:membrane"/>
    <property type="evidence" value="ECO:0007669"/>
    <property type="project" value="UniProtKB-SubCell"/>
</dbReference>
<dbReference type="SUPFAM" id="SSF56112">
    <property type="entry name" value="Protein kinase-like (PK-like)"/>
    <property type="match status" value="1"/>
</dbReference>
<keyword evidence="6" id="KW-0808">Transferase</keyword>
<protein>
    <recommendedName>
        <fullName evidence="2">non-specific serine/threonine protein kinase</fullName>
        <ecNumber evidence="2">2.7.11.1</ecNumber>
    </recommendedName>
</protein>
<keyword evidence="12" id="KW-0067">ATP-binding</keyword>
<evidence type="ECO:0000313" key="21">
    <source>
        <dbReference type="EMBL" id="THU73137.1"/>
    </source>
</evidence>
<evidence type="ECO:0000256" key="6">
    <source>
        <dbReference type="ARBA" id="ARBA00022679"/>
    </source>
</evidence>
<keyword evidence="7 19" id="KW-0812">Transmembrane</keyword>
<evidence type="ECO:0000256" key="8">
    <source>
        <dbReference type="ARBA" id="ARBA00022729"/>
    </source>
</evidence>
<evidence type="ECO:0000256" key="11">
    <source>
        <dbReference type="ARBA" id="ARBA00022777"/>
    </source>
</evidence>
<feature type="domain" description="Protein kinase" evidence="20">
    <location>
        <begin position="99"/>
        <end position="378"/>
    </location>
</feature>
<evidence type="ECO:0000256" key="16">
    <source>
        <dbReference type="ARBA" id="ARBA00023180"/>
    </source>
</evidence>
<keyword evidence="10" id="KW-0547">Nucleotide-binding</keyword>
<dbReference type="InterPro" id="IPR000719">
    <property type="entry name" value="Prot_kinase_dom"/>
</dbReference>
<dbReference type="STRING" id="52838.A0A4S8KD99"/>
<keyword evidence="5" id="KW-0433">Leucine-rich repeat</keyword>
<dbReference type="GO" id="GO:0004674">
    <property type="term" value="F:protein serine/threonine kinase activity"/>
    <property type="evidence" value="ECO:0007669"/>
    <property type="project" value="UniProtKB-KW"/>
</dbReference>
<dbReference type="Pfam" id="PF00069">
    <property type="entry name" value="Pkinase"/>
    <property type="match status" value="1"/>
</dbReference>
<evidence type="ECO:0000313" key="22">
    <source>
        <dbReference type="Proteomes" id="UP000317650"/>
    </source>
</evidence>
<evidence type="ECO:0000256" key="9">
    <source>
        <dbReference type="ARBA" id="ARBA00022737"/>
    </source>
</evidence>
<keyword evidence="9" id="KW-0677">Repeat</keyword>
<dbReference type="EMBL" id="PYDT01000001">
    <property type="protein sequence ID" value="THU73137.1"/>
    <property type="molecule type" value="Genomic_DNA"/>
</dbReference>
<dbReference type="InterPro" id="IPR008266">
    <property type="entry name" value="Tyr_kinase_AS"/>
</dbReference>
<comment type="catalytic activity">
    <reaction evidence="18">
        <text>L-seryl-[protein] + ATP = O-phospho-L-seryl-[protein] + ADP + H(+)</text>
        <dbReference type="Rhea" id="RHEA:17989"/>
        <dbReference type="Rhea" id="RHEA-COMP:9863"/>
        <dbReference type="Rhea" id="RHEA-COMP:11604"/>
        <dbReference type="ChEBI" id="CHEBI:15378"/>
        <dbReference type="ChEBI" id="CHEBI:29999"/>
        <dbReference type="ChEBI" id="CHEBI:30616"/>
        <dbReference type="ChEBI" id="CHEBI:83421"/>
        <dbReference type="ChEBI" id="CHEBI:456216"/>
        <dbReference type="EC" id="2.7.11.1"/>
    </reaction>
</comment>
<dbReference type="PANTHER" id="PTHR48005:SF16">
    <property type="entry name" value="MDIS1-INTERACTING RECEPTOR LIKE KINASE 2-LIKE ISOFORM X1"/>
    <property type="match status" value="1"/>
</dbReference>
<dbReference type="GO" id="GO:0005524">
    <property type="term" value="F:ATP binding"/>
    <property type="evidence" value="ECO:0007669"/>
    <property type="project" value="UniProtKB-KW"/>
</dbReference>
<keyword evidence="22" id="KW-1185">Reference proteome</keyword>
<evidence type="ECO:0000256" key="18">
    <source>
        <dbReference type="ARBA" id="ARBA00048679"/>
    </source>
</evidence>
<comment type="catalytic activity">
    <reaction evidence="17">
        <text>L-threonyl-[protein] + ATP = O-phospho-L-threonyl-[protein] + ADP + H(+)</text>
        <dbReference type="Rhea" id="RHEA:46608"/>
        <dbReference type="Rhea" id="RHEA-COMP:11060"/>
        <dbReference type="Rhea" id="RHEA-COMP:11605"/>
        <dbReference type="ChEBI" id="CHEBI:15378"/>
        <dbReference type="ChEBI" id="CHEBI:30013"/>
        <dbReference type="ChEBI" id="CHEBI:30616"/>
        <dbReference type="ChEBI" id="CHEBI:61977"/>
        <dbReference type="ChEBI" id="CHEBI:456216"/>
        <dbReference type="EC" id="2.7.11.1"/>
    </reaction>
</comment>
<evidence type="ECO:0000256" key="13">
    <source>
        <dbReference type="ARBA" id="ARBA00022989"/>
    </source>
</evidence>
<evidence type="ECO:0000256" key="14">
    <source>
        <dbReference type="ARBA" id="ARBA00023136"/>
    </source>
</evidence>
<evidence type="ECO:0000256" key="15">
    <source>
        <dbReference type="ARBA" id="ARBA00023170"/>
    </source>
</evidence>
<organism evidence="21 22">
    <name type="scientific">Musa balbisiana</name>
    <name type="common">Banana</name>
    <dbReference type="NCBI Taxonomy" id="52838"/>
    <lineage>
        <taxon>Eukaryota</taxon>
        <taxon>Viridiplantae</taxon>
        <taxon>Streptophyta</taxon>
        <taxon>Embryophyta</taxon>
        <taxon>Tracheophyta</taxon>
        <taxon>Spermatophyta</taxon>
        <taxon>Magnoliopsida</taxon>
        <taxon>Liliopsida</taxon>
        <taxon>Zingiberales</taxon>
        <taxon>Musaceae</taxon>
        <taxon>Musa</taxon>
    </lineage>
</organism>
<keyword evidence="3" id="KW-0723">Serine/threonine-protein kinase</keyword>
<dbReference type="AlphaFoldDB" id="A0A4S8KD99"/>
<keyword evidence="14 19" id="KW-0472">Membrane</keyword>
<keyword evidence="4" id="KW-0597">Phosphoprotein</keyword>
<evidence type="ECO:0000256" key="4">
    <source>
        <dbReference type="ARBA" id="ARBA00022553"/>
    </source>
</evidence>
<dbReference type="PROSITE" id="PS00109">
    <property type="entry name" value="PROTEIN_KINASE_TYR"/>
    <property type="match status" value="1"/>
</dbReference>
<comment type="subcellular location">
    <subcellularLocation>
        <location evidence="1">Membrane</location>
        <topology evidence="1">Single-pass type I membrane protein</topology>
    </subcellularLocation>
</comment>
<sequence length="391" mass="44232">MSSYKINRTASVHLPPKSKEMWSLTPPHRLGVVIVCISVLISVVIFVLVVYLCVVLCRRQRIGISEREEAETSNSDLFSIWNYDGRAVFCDIIDATEDFDDAYCVGIGGCGSVYEAELPTGQVVAVKKFHLADNGELLNEKGFRNEIRALTEIRHRNVVKLYGFCNHSQWMFLVYEYMERGSLACMLEEDERAAELNWERRLTCIRDVADALSYMHHDCNPCVVHRDVSSKNILFDSKFKACVSDFGTAKIMQLDSSNWSTLVGTMGYVAPELAYTMKVTEKCDVYSFGVVALEVMMGRHPGELILSLSSPCGQLALLKDVLDRRLPCPTDRVMEEITTATMIALACVRTDPKSRPDMRWISKELSKEKPDAAYHQPMHTIRLCQLMSLEL</sequence>
<evidence type="ECO:0000256" key="2">
    <source>
        <dbReference type="ARBA" id="ARBA00012513"/>
    </source>
</evidence>
<keyword evidence="15" id="KW-0675">Receptor</keyword>
<dbReference type="EC" id="2.7.11.1" evidence="2"/>
<proteinExistence type="predicted"/>
<comment type="caution">
    <text evidence="21">The sequence shown here is derived from an EMBL/GenBank/DDBJ whole genome shotgun (WGS) entry which is preliminary data.</text>
</comment>
<keyword evidence="11" id="KW-0418">Kinase</keyword>